<reference evidence="1 2" key="1">
    <citation type="submission" date="2023-08" db="EMBL/GenBank/DDBJ databases">
        <title>A Necator americanus chromosomal reference genome.</title>
        <authorList>
            <person name="Ilik V."/>
            <person name="Petrzelkova K.J."/>
            <person name="Pardy F."/>
            <person name="Fuh T."/>
            <person name="Niatou-Singa F.S."/>
            <person name="Gouil Q."/>
            <person name="Baker L."/>
            <person name="Ritchie M.E."/>
            <person name="Jex A.R."/>
            <person name="Gazzola D."/>
            <person name="Li H."/>
            <person name="Toshio Fujiwara R."/>
            <person name="Zhan B."/>
            <person name="Aroian R.V."/>
            <person name="Pafco B."/>
            <person name="Schwarz E.M."/>
        </authorList>
    </citation>
    <scope>NUCLEOTIDE SEQUENCE [LARGE SCALE GENOMIC DNA]</scope>
    <source>
        <strain evidence="1 2">Aroian</strain>
        <tissue evidence="1">Whole animal</tissue>
    </source>
</reference>
<gene>
    <name evidence="1" type="primary">Necator_chrI.g2571</name>
    <name evidence="1" type="ORF">RB195_006443</name>
</gene>
<comment type="caution">
    <text evidence="1">The sequence shown here is derived from an EMBL/GenBank/DDBJ whole genome shotgun (WGS) entry which is preliminary data.</text>
</comment>
<dbReference type="Proteomes" id="UP001303046">
    <property type="component" value="Unassembled WGS sequence"/>
</dbReference>
<keyword evidence="2" id="KW-1185">Reference proteome</keyword>
<name>A0ABR1BUG9_NECAM</name>
<protein>
    <submittedName>
        <fullName evidence="1">Uncharacterized protein</fullName>
    </submittedName>
</protein>
<sequence>MLYVVVLLSFATIAHSQMVRQCTCQEFEPCKNTAAGNIMQCADQCQGQITSLGASYPALRGCLMSKQAMLNSAIGCQTQQLAGACAAGGGGMVPKRYPETLKLAAYAEINSMLARSGIQAEAKGYLAAGKKFATCIMKCMERGSGNCFKKLGCGLALPPDNVLVQSSKQCAMRSGFNTNGVRDLCQCIAGAGVRGLAPLCARIQIS</sequence>
<dbReference type="PANTHER" id="PTHR34401">
    <property type="entry name" value="PROTEIN CBG12388-RELATED"/>
    <property type="match status" value="1"/>
</dbReference>
<dbReference type="EMBL" id="JAVFWL010000001">
    <property type="protein sequence ID" value="KAK6729391.1"/>
    <property type="molecule type" value="Genomic_DNA"/>
</dbReference>
<dbReference type="KEGG" id="nai:NECAME_00252"/>
<accession>A0ABR1BUG9</accession>
<proteinExistence type="predicted"/>
<evidence type="ECO:0000313" key="1">
    <source>
        <dbReference type="EMBL" id="KAK6729391.1"/>
    </source>
</evidence>
<dbReference type="PANTHER" id="PTHR34401:SF3">
    <property type="entry name" value="DB DOMAIN-CONTAINING PROTEIN"/>
    <property type="match status" value="1"/>
</dbReference>
<evidence type="ECO:0000313" key="2">
    <source>
        <dbReference type="Proteomes" id="UP001303046"/>
    </source>
</evidence>
<dbReference type="CTD" id="25340296"/>
<organism evidence="1 2">
    <name type="scientific">Necator americanus</name>
    <name type="common">Human hookworm</name>
    <dbReference type="NCBI Taxonomy" id="51031"/>
    <lineage>
        <taxon>Eukaryota</taxon>
        <taxon>Metazoa</taxon>
        <taxon>Ecdysozoa</taxon>
        <taxon>Nematoda</taxon>
        <taxon>Chromadorea</taxon>
        <taxon>Rhabditida</taxon>
        <taxon>Rhabditina</taxon>
        <taxon>Rhabditomorpha</taxon>
        <taxon>Strongyloidea</taxon>
        <taxon>Ancylostomatidae</taxon>
        <taxon>Bunostominae</taxon>
        <taxon>Necator</taxon>
    </lineage>
</organism>